<dbReference type="Proteomes" id="UP000324479">
    <property type="component" value="Unassembled WGS sequence"/>
</dbReference>
<dbReference type="Gene3D" id="3.40.720.10">
    <property type="entry name" value="Alkaline Phosphatase, subunit A"/>
    <property type="match status" value="1"/>
</dbReference>
<dbReference type="SUPFAM" id="SSF53649">
    <property type="entry name" value="Alkaline phosphatase-like"/>
    <property type="match status" value="1"/>
</dbReference>
<organism evidence="4 5">
    <name type="scientific">Roseiconus nitratireducens</name>
    <dbReference type="NCBI Taxonomy" id="2605748"/>
    <lineage>
        <taxon>Bacteria</taxon>
        <taxon>Pseudomonadati</taxon>
        <taxon>Planctomycetota</taxon>
        <taxon>Planctomycetia</taxon>
        <taxon>Pirellulales</taxon>
        <taxon>Pirellulaceae</taxon>
        <taxon>Roseiconus</taxon>
    </lineage>
</organism>
<evidence type="ECO:0000313" key="5">
    <source>
        <dbReference type="Proteomes" id="UP000324479"/>
    </source>
</evidence>
<accession>A0A5M6D537</accession>
<evidence type="ECO:0000259" key="3">
    <source>
        <dbReference type="Pfam" id="PF00884"/>
    </source>
</evidence>
<gene>
    <name evidence="4" type="ORF">FYK55_17815</name>
</gene>
<protein>
    <submittedName>
        <fullName evidence="4">Sulfatase</fullName>
    </submittedName>
</protein>
<dbReference type="PANTHER" id="PTHR43751">
    <property type="entry name" value="SULFATASE"/>
    <property type="match status" value="1"/>
</dbReference>
<name>A0A5M6D537_9BACT</name>
<dbReference type="EMBL" id="VWOX01000010">
    <property type="protein sequence ID" value="KAA5541422.1"/>
    <property type="molecule type" value="Genomic_DNA"/>
</dbReference>
<keyword evidence="5" id="KW-1185">Reference proteome</keyword>
<dbReference type="CDD" id="cd16027">
    <property type="entry name" value="SGSH"/>
    <property type="match status" value="1"/>
</dbReference>
<reference evidence="4 5" key="1">
    <citation type="submission" date="2019-08" db="EMBL/GenBank/DDBJ databases">
        <authorList>
            <person name="Dhanesh K."/>
            <person name="Kumar G."/>
            <person name="Sasikala C."/>
            <person name="Venkata Ramana C."/>
        </authorList>
    </citation>
    <scope>NUCLEOTIDE SEQUENCE [LARGE SCALE GENOMIC DNA]</scope>
    <source>
        <strain evidence="4 5">JC645</strain>
    </source>
</reference>
<dbReference type="InterPro" id="IPR052701">
    <property type="entry name" value="GAG_Ulvan_Degrading_Sulfatases"/>
</dbReference>
<dbReference type="RefSeq" id="WP_150077808.1">
    <property type="nucleotide sequence ID" value="NZ_VWOX01000010.1"/>
</dbReference>
<feature type="region of interest" description="Disordered" evidence="1">
    <location>
        <begin position="459"/>
        <end position="491"/>
    </location>
</feature>
<dbReference type="Pfam" id="PF00884">
    <property type="entry name" value="Sulfatase"/>
    <property type="match status" value="1"/>
</dbReference>
<dbReference type="PANTHER" id="PTHR43751:SF1">
    <property type="entry name" value="SULFATASE ATSG-RELATED"/>
    <property type="match status" value="1"/>
</dbReference>
<keyword evidence="2" id="KW-0732">Signal</keyword>
<comment type="caution">
    <text evidence="4">The sequence shown here is derived from an EMBL/GenBank/DDBJ whole genome shotgun (WGS) entry which is preliminary data.</text>
</comment>
<dbReference type="AlphaFoldDB" id="A0A5M6D537"/>
<evidence type="ECO:0000256" key="1">
    <source>
        <dbReference type="SAM" id="MobiDB-lite"/>
    </source>
</evidence>
<proteinExistence type="predicted"/>
<feature type="chain" id="PRO_5024351239" evidence="2">
    <location>
        <begin position="28"/>
        <end position="491"/>
    </location>
</feature>
<feature type="domain" description="Sulfatase N-terminal" evidence="3">
    <location>
        <begin position="41"/>
        <end position="314"/>
    </location>
</feature>
<evidence type="ECO:0000256" key="2">
    <source>
        <dbReference type="SAM" id="SignalP"/>
    </source>
</evidence>
<sequence>MSLRPHGRLTVRSASVVLFYCAATWLAATGVGSSARAAAPPNILIVLADDCTHNDLPMYGGQNAKTPNLQQLASQGLTFNRAFLAEAMCQPCRAELYSGLYPMRNGCAWNHSASRADIESMPQHLGRLGYRVGLAGKVHVTPEKAFPFEYLDGFDKNCVRDPTQTCRLGPVTDFMSRSGDPFCLVVALVEPHVPWVMGDASAYPPNRIQLPPNIADTPETRRAFGRYLAEITYMDAQVGQLLDQLESTGKANETLVMFSSEQGSQYPGNKWTNYNTGVHTALIARWPGVVEPGTRTDALVQYADVMPTLMEIAGHPPQAGTFDGSSFAAVLRGQADEHRKYVYGVHNNVPEGPPYPIRSITDGRYHYIRNLQNENLYIEKHLMGVKGDGKLNNKYWQTWVFDSFDNPDALRLIQRYQLRPEEELYDLQDDPYEMNNLAGSQSATAIQSELSAELDRWMKSQGDPGVEQDTVESLRASRRNEHRFGPHIQNQ</sequence>
<feature type="signal peptide" evidence="2">
    <location>
        <begin position="1"/>
        <end position="27"/>
    </location>
</feature>
<dbReference type="InterPro" id="IPR000917">
    <property type="entry name" value="Sulfatase_N"/>
</dbReference>
<dbReference type="InterPro" id="IPR017850">
    <property type="entry name" value="Alkaline_phosphatase_core_sf"/>
</dbReference>
<evidence type="ECO:0000313" key="4">
    <source>
        <dbReference type="EMBL" id="KAA5541422.1"/>
    </source>
</evidence>